<reference evidence="2 3" key="1">
    <citation type="journal article" date="2014" name="Proc. Natl. Acad. Sci. U.S.A.">
        <title>Trajectory and genomic determinants of fungal-pathogen speciation and host adaptation.</title>
        <authorList>
            <person name="Hu X."/>
            <person name="Xiao G."/>
            <person name="Zheng P."/>
            <person name="Shang Y."/>
            <person name="Su Y."/>
            <person name="Zhang X."/>
            <person name="Liu X."/>
            <person name="Zhan S."/>
            <person name="St Leger R.J."/>
            <person name="Wang C."/>
        </authorList>
    </citation>
    <scope>NUCLEOTIDE SEQUENCE [LARGE SCALE GENOMIC DNA]</scope>
    <source>
        <strain evidence="2 3">ARSEF 1941</strain>
    </source>
</reference>
<dbReference type="HOGENOM" id="CLU_2223839_0_0_1"/>
<dbReference type="AlphaFoldDB" id="A0A0B2WVX3"/>
<dbReference type="EMBL" id="AZHE01000008">
    <property type="protein sequence ID" value="KHN98208.1"/>
    <property type="molecule type" value="Genomic_DNA"/>
</dbReference>
<organism evidence="2 3">
    <name type="scientific">Metarhizium album (strain ARSEF 1941)</name>
    <dbReference type="NCBI Taxonomy" id="1081103"/>
    <lineage>
        <taxon>Eukaryota</taxon>
        <taxon>Fungi</taxon>
        <taxon>Dikarya</taxon>
        <taxon>Ascomycota</taxon>
        <taxon>Pezizomycotina</taxon>
        <taxon>Sordariomycetes</taxon>
        <taxon>Hypocreomycetidae</taxon>
        <taxon>Hypocreales</taxon>
        <taxon>Clavicipitaceae</taxon>
        <taxon>Metarhizium</taxon>
    </lineage>
</organism>
<feature type="compositionally biased region" description="Basic residues" evidence="1">
    <location>
        <begin position="1"/>
        <end position="14"/>
    </location>
</feature>
<dbReference type="RefSeq" id="XP_040679274.1">
    <property type="nucleotide sequence ID" value="XM_040822768.1"/>
</dbReference>
<comment type="caution">
    <text evidence="2">The sequence shown here is derived from an EMBL/GenBank/DDBJ whole genome shotgun (WGS) entry which is preliminary data.</text>
</comment>
<dbReference type="GeneID" id="63738424"/>
<evidence type="ECO:0000313" key="2">
    <source>
        <dbReference type="EMBL" id="KHN98208.1"/>
    </source>
</evidence>
<protein>
    <submittedName>
        <fullName evidence="2">Uncharacterized protein</fullName>
    </submittedName>
</protein>
<evidence type="ECO:0000313" key="3">
    <source>
        <dbReference type="Proteomes" id="UP000030816"/>
    </source>
</evidence>
<sequence>MKKRKNKRKKKKKEEKKLTQRVDPLPDWPHHHHRPQKDPSLLRAQTKSQGHSGILRGPDIDLDALDARRLLGRSVRDSRSIWRLLGHDCRLCEGNTRCWTVHWHGG</sequence>
<keyword evidence="3" id="KW-1185">Reference proteome</keyword>
<feature type="region of interest" description="Disordered" evidence="1">
    <location>
        <begin position="1"/>
        <end position="58"/>
    </location>
</feature>
<accession>A0A0B2WVX3</accession>
<proteinExistence type="predicted"/>
<name>A0A0B2WVX3_METAS</name>
<dbReference type="Proteomes" id="UP000030816">
    <property type="component" value="Unassembled WGS sequence"/>
</dbReference>
<evidence type="ECO:0000256" key="1">
    <source>
        <dbReference type="SAM" id="MobiDB-lite"/>
    </source>
</evidence>
<gene>
    <name evidence="2" type="ORF">MAM_03969</name>
</gene>